<organism evidence="1 2">
    <name type="scientific">Qipengyuania vulgaris</name>
    <dbReference type="NCBI Taxonomy" id="291985"/>
    <lineage>
        <taxon>Bacteria</taxon>
        <taxon>Pseudomonadati</taxon>
        <taxon>Pseudomonadota</taxon>
        <taxon>Alphaproteobacteria</taxon>
        <taxon>Sphingomonadales</taxon>
        <taxon>Erythrobacteraceae</taxon>
        <taxon>Qipengyuania</taxon>
    </lineage>
</organism>
<sequence>MRWTVLALPFVLLACDEPSPAEEEAARQQAVAEVKANQKPPPEELVLDPIRYPEIEKHDLFGAGCSFVPDGGGLGAVAIGMADKGYMIRKGELMVFAADMGSAELPYLARRKYDGREFSFSLDLDEGEGTQIGYETTDYRGTLTVTDGTNAVVYKSEGLTQCGA</sequence>
<dbReference type="OrthoDB" id="7504757at2"/>
<dbReference type="RefSeq" id="WP_160727971.1">
    <property type="nucleotide sequence ID" value="NZ_WTYC01000004.1"/>
</dbReference>
<gene>
    <name evidence="1" type="ORF">GRI69_09115</name>
</gene>
<reference evidence="1 2" key="1">
    <citation type="submission" date="2019-12" db="EMBL/GenBank/DDBJ databases">
        <title>Genomic-based taxomic classification of the family Erythrobacteraceae.</title>
        <authorList>
            <person name="Xu L."/>
        </authorList>
    </citation>
    <scope>NUCLEOTIDE SEQUENCE [LARGE SCALE GENOMIC DNA]</scope>
    <source>
        <strain evidence="1 2">DSM 17792</strain>
    </source>
</reference>
<evidence type="ECO:0008006" key="3">
    <source>
        <dbReference type="Google" id="ProtNLM"/>
    </source>
</evidence>
<evidence type="ECO:0000313" key="2">
    <source>
        <dbReference type="Proteomes" id="UP000448199"/>
    </source>
</evidence>
<protein>
    <recommendedName>
        <fullName evidence="3">Lipoprotein</fullName>
    </recommendedName>
</protein>
<accession>A0A844XQK3</accession>
<keyword evidence="2" id="KW-1185">Reference proteome</keyword>
<dbReference type="Proteomes" id="UP000448199">
    <property type="component" value="Unassembled WGS sequence"/>
</dbReference>
<proteinExistence type="predicted"/>
<name>A0A844XQK3_9SPHN</name>
<dbReference type="AlphaFoldDB" id="A0A844XQK3"/>
<comment type="caution">
    <text evidence="1">The sequence shown here is derived from an EMBL/GenBank/DDBJ whole genome shotgun (WGS) entry which is preliminary data.</text>
</comment>
<evidence type="ECO:0000313" key="1">
    <source>
        <dbReference type="EMBL" id="MXO48415.1"/>
    </source>
</evidence>
<dbReference type="PROSITE" id="PS51257">
    <property type="entry name" value="PROKAR_LIPOPROTEIN"/>
    <property type="match status" value="1"/>
</dbReference>
<dbReference type="EMBL" id="WTYC01000004">
    <property type="protein sequence ID" value="MXO48415.1"/>
    <property type="molecule type" value="Genomic_DNA"/>
</dbReference>